<dbReference type="InterPro" id="IPR009061">
    <property type="entry name" value="DNA-bd_dom_put_sf"/>
</dbReference>
<dbReference type="NCBIfam" id="TIGR01764">
    <property type="entry name" value="excise"/>
    <property type="match status" value="1"/>
</dbReference>
<gene>
    <name evidence="2" type="ORF">KGA66_20585</name>
</gene>
<dbReference type="EMBL" id="JAGSXH010000084">
    <property type="protein sequence ID" value="MBS2965461.1"/>
    <property type="molecule type" value="Genomic_DNA"/>
</dbReference>
<dbReference type="GO" id="GO:0003677">
    <property type="term" value="F:DNA binding"/>
    <property type="evidence" value="ECO:0007669"/>
    <property type="project" value="InterPro"/>
</dbReference>
<dbReference type="AlphaFoldDB" id="A0A8J7WN56"/>
<evidence type="ECO:0000259" key="1">
    <source>
        <dbReference type="Pfam" id="PF12728"/>
    </source>
</evidence>
<organism evidence="2 3">
    <name type="scientific">Actinocrinis puniceicyclus</name>
    <dbReference type="NCBI Taxonomy" id="977794"/>
    <lineage>
        <taxon>Bacteria</taxon>
        <taxon>Bacillati</taxon>
        <taxon>Actinomycetota</taxon>
        <taxon>Actinomycetes</taxon>
        <taxon>Catenulisporales</taxon>
        <taxon>Actinospicaceae</taxon>
        <taxon>Actinocrinis</taxon>
    </lineage>
</organism>
<reference evidence="2" key="1">
    <citation type="submission" date="2021-04" db="EMBL/GenBank/DDBJ databases">
        <title>Genome based classification of Actinospica acidithermotolerans sp. nov., an actinobacterium isolated from an Indonesian hot spring.</title>
        <authorList>
            <person name="Kusuma A.B."/>
            <person name="Putra K.E."/>
            <person name="Nafisah S."/>
            <person name="Loh J."/>
            <person name="Nouioui I."/>
            <person name="Goodfellow M."/>
        </authorList>
    </citation>
    <scope>NUCLEOTIDE SEQUENCE</scope>
    <source>
        <strain evidence="2">DSM 45618</strain>
    </source>
</reference>
<keyword evidence="3" id="KW-1185">Reference proteome</keyword>
<comment type="caution">
    <text evidence="2">The sequence shown here is derived from an EMBL/GenBank/DDBJ whole genome shotgun (WGS) entry which is preliminary data.</text>
</comment>
<dbReference type="InterPro" id="IPR041657">
    <property type="entry name" value="HTH_17"/>
</dbReference>
<evidence type="ECO:0000313" key="2">
    <source>
        <dbReference type="EMBL" id="MBS2965461.1"/>
    </source>
</evidence>
<protein>
    <submittedName>
        <fullName evidence="2">Helix-turn-helix domain-containing protein</fullName>
    </submittedName>
</protein>
<dbReference type="RefSeq" id="WP_211469819.1">
    <property type="nucleotide sequence ID" value="NZ_JAGSXH010000084.1"/>
</dbReference>
<dbReference type="Pfam" id="PF12728">
    <property type="entry name" value="HTH_17"/>
    <property type="match status" value="1"/>
</dbReference>
<sequence>MPRNAVLTHATRVGPEETDRAFLTALDDDEHPMRLIARTSDGREIELPEALARMLRAAAHDLLDGNTVLALPLETRLTPNEAAELLGISRPFLLELIAAGRIPAEPLPDSRHRLLRLADVLAFQAERERRGAARRAIMQIVEDENLPY</sequence>
<accession>A0A8J7WN56</accession>
<proteinExistence type="predicted"/>
<dbReference type="SUPFAM" id="SSF46955">
    <property type="entry name" value="Putative DNA-binding domain"/>
    <property type="match status" value="1"/>
</dbReference>
<name>A0A8J7WN56_9ACTN</name>
<dbReference type="Proteomes" id="UP000677913">
    <property type="component" value="Unassembled WGS sequence"/>
</dbReference>
<evidence type="ECO:0000313" key="3">
    <source>
        <dbReference type="Proteomes" id="UP000677913"/>
    </source>
</evidence>
<dbReference type="InterPro" id="IPR010093">
    <property type="entry name" value="SinI_DNA-bd"/>
</dbReference>
<feature type="domain" description="Helix-turn-helix" evidence="1">
    <location>
        <begin position="77"/>
        <end position="127"/>
    </location>
</feature>